<dbReference type="VEuPathDB" id="GiardiaDB:GMRT_12756"/>
<feature type="domain" description="Protein kinase" evidence="7">
    <location>
        <begin position="325"/>
        <end position="621"/>
    </location>
</feature>
<evidence type="ECO:0000313" key="8">
    <source>
        <dbReference type="EMBL" id="TNJ28592.1"/>
    </source>
</evidence>
<evidence type="ECO:0000256" key="4">
    <source>
        <dbReference type="ARBA" id="ARBA00022777"/>
    </source>
</evidence>
<keyword evidence="2" id="KW-0808">Transferase</keyword>
<dbReference type="EMBL" id="VDLU01000002">
    <property type="protein sequence ID" value="TNJ28592.1"/>
    <property type="molecule type" value="Genomic_DNA"/>
</dbReference>
<keyword evidence="4 8" id="KW-0418">Kinase</keyword>
<reference evidence="8 9" key="1">
    <citation type="submission" date="2019-05" db="EMBL/GenBank/DDBJ databases">
        <title>The compact genome of Giardia muris reveals important steps in the evolution of intestinal protozoan parasites.</title>
        <authorList>
            <person name="Xu F."/>
            <person name="Jimenez-Gonzalez A."/>
            <person name="Einarsson E."/>
            <person name="Astvaldsson A."/>
            <person name="Peirasmaki D."/>
            <person name="Eckmann L."/>
            <person name="Andersson J.O."/>
            <person name="Svard S.G."/>
            <person name="Jerlstrom-Hultqvist J."/>
        </authorList>
    </citation>
    <scope>NUCLEOTIDE SEQUENCE [LARGE SCALE GENOMIC DNA]</scope>
    <source>
        <strain evidence="8 9">Roberts-Thomson</strain>
    </source>
</reference>
<dbReference type="SUPFAM" id="SSF56112">
    <property type="entry name" value="Protein kinase-like (PK-like)"/>
    <property type="match status" value="8"/>
</dbReference>
<dbReference type="Pfam" id="PF00069">
    <property type="entry name" value="Pkinase"/>
    <property type="match status" value="6"/>
</dbReference>
<proteinExistence type="predicted"/>
<protein>
    <recommendedName>
        <fullName evidence="1">non-specific serine/threonine protein kinase</fullName>
        <ecNumber evidence="1">2.7.11.1</ecNumber>
    </recommendedName>
</protein>
<dbReference type="Gene3D" id="1.10.510.10">
    <property type="entry name" value="Transferase(Phosphotransferase) domain 1"/>
    <property type="match status" value="8"/>
</dbReference>
<dbReference type="OrthoDB" id="10251285at2759"/>
<feature type="domain" description="Protein kinase" evidence="7">
    <location>
        <begin position="16"/>
        <end position="296"/>
    </location>
</feature>
<sequence length="2411" mass="268692">MARFTDLPAATFASRLHPIRILHTGVTGRVLLATDRQTEAEVVVKEFAYGRLDKVTRSIASNELTFLQGNGYRSTPTILCAFHDPEEEKGYVLMEYLSGGSLNHLIKSARTARARVSEEVVWRVLLGCLEALLDMHKPREGEVCVHRSIKPDNIVCSAEYGGYLIDFGLAKLQPLSEPLTSQCGSPAYMAPELLERKVYTDKVDIWALGACIYEVCTFVQLASHFTTESKGKEAKREASRPTYTQDRLCGLKLQPTLEGVDSRPYSLTLRYVLGAMLQVDPQLRSSALDIFHVPAVAAIRRAILHSGPDVIQFIVKYSASLSERYTVIRRLYKNKTGTHVVVRGQADGVFYGAREIRVESVDGDELMALVREFQLPRPEYHSIAAAVDWLYDIQSGRAYVIYNSKLLAFTKSEDEKPGLANHIFLDEYLRLQRGVRQQVPELVIWEVLLQLLQLLCWLSEECSIVLRYLSLEGILINPSTLSLLIFDFGMAVSGGRAAGRLGSAECMAPEVAMAREVVLGDPVDMGEVLSNDYYTASCDVWSLGCVIYRMMTFCSFHTRYYNRTRQRYGSLRNIAFDNQHVAAFNPYSSTLEALVRMMLVKRPEERASATRLLKTINLSWVADNIFGSPVQIEQRRLSAVYIMESVLVDTELFQEYVIVDGDGTQYICKVLRISCRDFYNQGFSPYIRGQVRMARLLTADVFVRAIDFFYDDTLGICIVYDCRPSESLGAMYRTRIASKQPFVEQEIWSIAAQCLTALSDAHSFNSNYLSLGCISLVNLSPESIFVDQDGTVRVYITGYAMEQNAPGQISAKFGGALPYSSPEKLALAGYPSLGIDGYTELNDIWAVGCIVYQLCTFGQQIFDYYAEHVVEILQARSLADHLAFLIDWSDELVDFLGELLTVQPALRPSADSLLRTEYIKTAILPYVGPFPIPLVSRSFRKQYLVLECFNAVVGLSKYRVVRITGVHDNDETEPRQCYMAREYRLNKLFPLSVSELCEELTAMRALSMNSYVERPYDSFVDGSLIYVVTEYAHDETLRGLLDAHTDAGIYVPERVVWAVASRTLYGLAEFQRQGYIYGALIPQNILLTSGPVYHTGPTSTEPDNTVICGAQESISEPDFSLYHNGNKTAGQTMSSLVRADLYTLLSDFSLVCRLGEQLSRNVAPQYDGYLAPEVLATRIAGAMQFSPSSDTWALGAVLFEVCFGLPFNEYLLQNEAVAASLATGQPLRVPSSVGLMTPSCYSSELVELLQTILVVDHARRPTPQEVLRKYSTRLDVFDAPCIPNFLFEPGLPCRSFGALFSVIETVSEDSQRGVKVIKARTRKGPQNTAQKTLQSMTGMSASSLANLSRLATMGSTAFMSTKQSAAEHRPVLPPKLLCTCYEVRITGINRSLIQHLLLVSLALNAYMAGTIVQFYDCFDDPEVGCFYLVVECCDEKNVGVLLQTLCQKQIGLSLDKFITICKQLCDGIEQIALNPVQITLFQRNTTTSLSSTRITLTPREERYSPHPLDGASDRAMTPAVMLSGELCPKPKRIVVSLSLCHGAIVPENILLSSSGIAKLGVTAGLLPTGSPISPVLSSTLGNGHRFGTVSLGLDAYSLGLCLYKLYTHRSYVQSGRPFSTQLSSDIPNYLKGVLNDKQHSNIVLFLQNLLLTEIESIQAFHNVRRILEPDLMDLPTEKPDPNCSFIQNSVGITLSERDLNASILHRPGLISLNVTVQHQSTPDPDRSLSLPIVSPPTHPVISQKGVSVSPAPKPLLQILSPIDDKPNESPETPRPNTRSETTTPINQTDQGMISTVLQEVKKYFRTSTLKSSYLFLQGDDSSMISSSQQKLVRPLNASIAAKQVFICNYIDILNIQSSQYRTRILKALQVQQKLDHKNIQQVIDVFFDKAEQKLCVILEYVTEYTVRDVLHIYLEEGRRVEEYVLWRVAYQLLDVLTYMHTFSESAEPHPCAHLALTPECIHFTATDGAQLDFRSLKLGGFTHLRFVREPVSDICNIDAYSSPAALHVRHGLASSYDPFAADCWAAGCILYEIACLKSFYGVHYDPRWDSFNNLPNLEVETGPEGRGYSAEFSELLSVIFNGEARARALLAFISGSEVIQVMTHFISKLPNRKLVDDYETLSVIGNTPIARVLKVRNLLTGQIFMCKEVSLALADQYVVSLVETEITMMRTLCHESVVPLVDHFYDAECVTAYIVTEYFTHGDVGSLLNRYAVRNEPIPEDIIWGIAYEALRALEYIHSPDKAEFEGKKVAHRKIQPSSLLLSRDGHVRLFDFGLSKVIGGSAIFVSAGTLGYMAPEVLQLQGTVWGPETAGYDELCDIWSLGAVLYELSTLKALHTRYPTLLETGEGFSGVTLTDFAQTTPKPYSESLGRFISLLLEPEPRKRRSARELLNYSDIRALWETPESSSVDGE</sequence>
<accession>A0A4Z1SRR2</accession>
<feature type="domain" description="Protein kinase" evidence="7">
    <location>
        <begin position="1347"/>
        <end position="1671"/>
    </location>
</feature>
<dbReference type="GO" id="GO:0005524">
    <property type="term" value="F:ATP binding"/>
    <property type="evidence" value="ECO:0007669"/>
    <property type="project" value="UniProtKB-KW"/>
</dbReference>
<organism evidence="8 9">
    <name type="scientific">Giardia muris</name>
    <dbReference type="NCBI Taxonomy" id="5742"/>
    <lineage>
        <taxon>Eukaryota</taxon>
        <taxon>Metamonada</taxon>
        <taxon>Diplomonadida</taxon>
        <taxon>Hexamitidae</taxon>
        <taxon>Giardiinae</taxon>
        <taxon>Giardia</taxon>
    </lineage>
</organism>
<evidence type="ECO:0000259" key="7">
    <source>
        <dbReference type="PROSITE" id="PS50011"/>
    </source>
</evidence>
<dbReference type="InterPro" id="IPR050660">
    <property type="entry name" value="NEK_Ser/Thr_kinase"/>
</dbReference>
<dbReference type="PROSITE" id="PS50011">
    <property type="entry name" value="PROTEIN_KINASE_DOM"/>
    <property type="match status" value="7"/>
</dbReference>
<name>A0A4Z1SRR2_GIAMU</name>
<dbReference type="EC" id="2.7.11.1" evidence="1"/>
<feature type="region of interest" description="Disordered" evidence="6">
    <location>
        <begin position="1757"/>
        <end position="1788"/>
    </location>
</feature>
<feature type="domain" description="Protein kinase" evidence="7">
    <location>
        <begin position="2118"/>
        <end position="2396"/>
    </location>
</feature>
<keyword evidence="9" id="KW-1185">Reference proteome</keyword>
<feature type="domain" description="Protein kinase" evidence="7">
    <location>
        <begin position="921"/>
        <end position="1274"/>
    </location>
</feature>
<evidence type="ECO:0000313" key="9">
    <source>
        <dbReference type="Proteomes" id="UP000315496"/>
    </source>
</evidence>
<feature type="compositionally biased region" description="Polar residues" evidence="6">
    <location>
        <begin position="1774"/>
        <end position="1788"/>
    </location>
</feature>
<keyword evidence="3" id="KW-0547">Nucleotide-binding</keyword>
<evidence type="ECO:0000256" key="2">
    <source>
        <dbReference type="ARBA" id="ARBA00022679"/>
    </source>
</evidence>
<dbReference type="PANTHER" id="PTHR43671:SF13">
    <property type="entry name" value="SERINE_THREONINE-PROTEIN KINASE NEK2"/>
    <property type="match status" value="1"/>
</dbReference>
<gene>
    <name evidence="8" type="ORF">GMRT_12756</name>
</gene>
<feature type="domain" description="Protein kinase" evidence="7">
    <location>
        <begin position="615"/>
        <end position="919"/>
    </location>
</feature>
<dbReference type="InterPro" id="IPR011009">
    <property type="entry name" value="Kinase-like_dom_sf"/>
</dbReference>
<comment type="caution">
    <text evidence="8">The sequence shown here is derived from an EMBL/GenBank/DDBJ whole genome shotgun (WGS) entry which is preliminary data.</text>
</comment>
<dbReference type="InterPro" id="IPR000719">
    <property type="entry name" value="Prot_kinase_dom"/>
</dbReference>
<evidence type="ECO:0000256" key="5">
    <source>
        <dbReference type="ARBA" id="ARBA00022840"/>
    </source>
</evidence>
<evidence type="ECO:0000256" key="6">
    <source>
        <dbReference type="SAM" id="MobiDB-lite"/>
    </source>
</evidence>
<dbReference type="Gene3D" id="3.30.200.20">
    <property type="entry name" value="Phosphorylase Kinase, domain 1"/>
    <property type="match status" value="2"/>
</dbReference>
<feature type="domain" description="Protein kinase" evidence="7">
    <location>
        <begin position="1782"/>
        <end position="2099"/>
    </location>
</feature>
<evidence type="ECO:0000256" key="1">
    <source>
        <dbReference type="ARBA" id="ARBA00012513"/>
    </source>
</evidence>
<dbReference type="GO" id="GO:0004674">
    <property type="term" value="F:protein serine/threonine kinase activity"/>
    <property type="evidence" value="ECO:0007669"/>
    <property type="project" value="UniProtKB-EC"/>
</dbReference>
<dbReference type="PANTHER" id="PTHR43671">
    <property type="entry name" value="SERINE/THREONINE-PROTEIN KINASE NEK"/>
    <property type="match status" value="1"/>
</dbReference>
<keyword evidence="5" id="KW-0067">ATP-binding</keyword>
<evidence type="ECO:0000256" key="3">
    <source>
        <dbReference type="ARBA" id="ARBA00022741"/>
    </source>
</evidence>
<dbReference type="Proteomes" id="UP000315496">
    <property type="component" value="Chromosome 2"/>
</dbReference>